<proteinExistence type="predicted"/>
<dbReference type="EMBL" id="CP053452">
    <property type="protein sequence ID" value="QJW99523.1"/>
    <property type="molecule type" value="Genomic_DNA"/>
</dbReference>
<evidence type="ECO:0000313" key="2">
    <source>
        <dbReference type="Proteomes" id="UP000503447"/>
    </source>
</evidence>
<sequence length="281" mass="30632">MRCGGGLLALDAAGETERAAARAADQWLAHLTGRADLARALARTAAGADDPAPFDPRPYHLVDRYVIRGQMRAPGQWLTAALTPSRGDPERAAAEADLVAFAWSLPWERERTRRLVDRAPDPVPRTWFYQLVFGRPGAGILFRGRPPVDLAEKEAQLRVARRALILTAAISAYQMERGGPPAALADLVDQGYLDRLPDDPYAGGKPFGYRVSSGEMLRAQQSVSSQGRAEDRVLTLDVERGRALVWSVGADRIDQGGHVPPDSQRAEDFVFLAPLPPRGPK</sequence>
<dbReference type="Proteomes" id="UP000503447">
    <property type="component" value="Chromosome"/>
</dbReference>
<evidence type="ECO:0000313" key="1">
    <source>
        <dbReference type="EMBL" id="QJW99523.1"/>
    </source>
</evidence>
<gene>
    <name evidence="1" type="ORF">FTUN_7135</name>
</gene>
<organism evidence="1 2">
    <name type="scientific">Frigoriglobus tundricola</name>
    <dbReference type="NCBI Taxonomy" id="2774151"/>
    <lineage>
        <taxon>Bacteria</taxon>
        <taxon>Pseudomonadati</taxon>
        <taxon>Planctomycetota</taxon>
        <taxon>Planctomycetia</taxon>
        <taxon>Gemmatales</taxon>
        <taxon>Gemmataceae</taxon>
        <taxon>Frigoriglobus</taxon>
    </lineage>
</organism>
<protein>
    <submittedName>
        <fullName evidence="1">Uncharacterized protein</fullName>
    </submittedName>
</protein>
<keyword evidence="2" id="KW-1185">Reference proteome</keyword>
<dbReference type="SUPFAM" id="SSF54523">
    <property type="entry name" value="Pili subunits"/>
    <property type="match status" value="1"/>
</dbReference>
<name>A0A6M5Z1Y3_9BACT</name>
<accession>A0A6M5Z1Y3</accession>
<dbReference type="InterPro" id="IPR045584">
    <property type="entry name" value="Pilin-like"/>
</dbReference>
<dbReference type="KEGG" id="ftj:FTUN_7135"/>
<dbReference type="AlphaFoldDB" id="A0A6M5Z1Y3"/>
<reference evidence="2" key="1">
    <citation type="submission" date="2020-05" db="EMBL/GenBank/DDBJ databases">
        <title>Frigoriglobus tundricola gen. nov., sp. nov., a psychrotolerant cellulolytic planctomycete of the family Gemmataceae with two divergent copies of 16S rRNA gene.</title>
        <authorList>
            <person name="Kulichevskaya I.S."/>
            <person name="Ivanova A.A."/>
            <person name="Naumoff D.G."/>
            <person name="Beletsky A.V."/>
            <person name="Rijpstra W.I.C."/>
            <person name="Sinninghe Damste J.S."/>
            <person name="Mardanov A.V."/>
            <person name="Ravin N.V."/>
            <person name="Dedysh S.N."/>
        </authorList>
    </citation>
    <scope>NUCLEOTIDE SEQUENCE [LARGE SCALE GENOMIC DNA]</scope>
    <source>
        <strain evidence="2">PL17</strain>
    </source>
</reference>
<dbReference type="RefSeq" id="WP_171474475.1">
    <property type="nucleotide sequence ID" value="NZ_CP053452.2"/>
</dbReference>